<reference evidence="3" key="1">
    <citation type="submission" date="2025-08" db="UniProtKB">
        <authorList>
            <consortium name="RefSeq"/>
        </authorList>
    </citation>
    <scope>IDENTIFICATION</scope>
    <source>
        <tissue evidence="3">Whole insect</tissue>
    </source>
</reference>
<dbReference type="OrthoDB" id="7408914at2759"/>
<feature type="domain" description="MADF" evidence="2">
    <location>
        <begin position="10"/>
        <end position="99"/>
    </location>
</feature>
<organism evidence="3">
    <name type="scientific">Diabrotica virgifera virgifera</name>
    <name type="common">western corn rootworm</name>
    <dbReference type="NCBI Taxonomy" id="50390"/>
    <lineage>
        <taxon>Eukaryota</taxon>
        <taxon>Metazoa</taxon>
        <taxon>Ecdysozoa</taxon>
        <taxon>Arthropoda</taxon>
        <taxon>Hexapoda</taxon>
        <taxon>Insecta</taxon>
        <taxon>Pterygota</taxon>
        <taxon>Neoptera</taxon>
        <taxon>Endopterygota</taxon>
        <taxon>Coleoptera</taxon>
        <taxon>Polyphaga</taxon>
        <taxon>Cucujiformia</taxon>
        <taxon>Chrysomeloidea</taxon>
        <taxon>Chrysomelidae</taxon>
        <taxon>Galerucinae</taxon>
        <taxon>Diabroticina</taxon>
        <taxon>Diabroticites</taxon>
        <taxon>Diabrotica</taxon>
    </lineage>
</organism>
<name>A0A6P7G5E3_DIAVI</name>
<dbReference type="AlphaFoldDB" id="A0A6P7G5E3"/>
<protein>
    <submittedName>
        <fullName evidence="3">Uncharacterized protein LOC114333942 isoform X1</fullName>
    </submittedName>
</protein>
<gene>
    <name evidence="3" type="primary">LOC114333942</name>
</gene>
<sequence length="304" mass="34948">MEWNQRKCLNLIDGYERSPELWNTKHGQYYNKRRKNDAWIMIGNEVGCTPEEAKRKMDSLQASFRREKAKVNKTTGTDEVYVSRWFAFSRMAFLLDRDEPIDSVDRDEPRTTTDSVEEAYTEPVITMYEAELMQIPSPLPEELAETSKRKRKATVTTSVSLMRKQKRHYLSDYDAKFDEALGILKNSVANNVTSDACGVYGQHVAFKLRSYTRTTRNIVEHHINNILFKADMGHYSSTVTTPVQHQNIPQSPSSDASHAPSVHTPVPTPSPQHQTALASTNSHEYNNLDNSEEIHVKFDDFDKW</sequence>
<dbReference type="Pfam" id="PF10545">
    <property type="entry name" value="MADF_DNA_bdg"/>
    <property type="match status" value="1"/>
</dbReference>
<dbReference type="SMART" id="SM00595">
    <property type="entry name" value="MADF"/>
    <property type="match status" value="1"/>
</dbReference>
<dbReference type="PROSITE" id="PS51029">
    <property type="entry name" value="MADF"/>
    <property type="match status" value="1"/>
</dbReference>
<evidence type="ECO:0000313" key="3">
    <source>
        <dbReference type="RefSeq" id="XP_028139745.1"/>
    </source>
</evidence>
<feature type="region of interest" description="Disordered" evidence="1">
    <location>
        <begin position="240"/>
        <end position="275"/>
    </location>
</feature>
<dbReference type="InterPro" id="IPR006578">
    <property type="entry name" value="MADF-dom"/>
</dbReference>
<accession>A0A6P7G5E3</accession>
<dbReference type="KEGG" id="dvv:114333942"/>
<proteinExistence type="predicted"/>
<feature type="compositionally biased region" description="Polar residues" evidence="1">
    <location>
        <begin position="240"/>
        <end position="256"/>
    </location>
</feature>
<evidence type="ECO:0000256" key="1">
    <source>
        <dbReference type="SAM" id="MobiDB-lite"/>
    </source>
</evidence>
<dbReference type="RefSeq" id="XP_028139745.1">
    <property type="nucleotide sequence ID" value="XM_028283944.1"/>
</dbReference>
<evidence type="ECO:0000259" key="2">
    <source>
        <dbReference type="PROSITE" id="PS51029"/>
    </source>
</evidence>
<dbReference type="PANTHER" id="PTHR21505:SF12">
    <property type="entry name" value="MADF DOMAIN-CONTAINING PROTEIN-RELATED"/>
    <property type="match status" value="1"/>
</dbReference>
<dbReference type="PANTHER" id="PTHR21505">
    <property type="entry name" value="MADF DOMAIN-CONTAINING PROTEIN-RELATED"/>
    <property type="match status" value="1"/>
</dbReference>